<name>A0A397VRN9_9GLOM</name>
<dbReference type="STRING" id="44941.A0A397VRN9"/>
<dbReference type="PANTHER" id="PTHR35385">
    <property type="entry name" value="PROTEIN B, PUTATIVE-RELATED-RELATED"/>
    <property type="match status" value="1"/>
</dbReference>
<evidence type="ECO:0000313" key="3">
    <source>
        <dbReference type="Proteomes" id="UP000266673"/>
    </source>
</evidence>
<comment type="caution">
    <text evidence="2">The sequence shown here is derived from an EMBL/GenBank/DDBJ whole genome shotgun (WGS) entry which is preliminary data.</text>
</comment>
<organism evidence="2 3">
    <name type="scientific">Gigaspora rosea</name>
    <dbReference type="NCBI Taxonomy" id="44941"/>
    <lineage>
        <taxon>Eukaryota</taxon>
        <taxon>Fungi</taxon>
        <taxon>Fungi incertae sedis</taxon>
        <taxon>Mucoromycota</taxon>
        <taxon>Glomeromycotina</taxon>
        <taxon>Glomeromycetes</taxon>
        <taxon>Diversisporales</taxon>
        <taxon>Gigasporaceae</taxon>
        <taxon>Gigaspora</taxon>
    </lineage>
</organism>
<dbReference type="AlphaFoldDB" id="A0A397VRN9"/>
<feature type="region of interest" description="Disordered" evidence="1">
    <location>
        <begin position="254"/>
        <end position="295"/>
    </location>
</feature>
<evidence type="ECO:0000256" key="1">
    <source>
        <dbReference type="SAM" id="MobiDB-lite"/>
    </source>
</evidence>
<evidence type="ECO:0000313" key="2">
    <source>
        <dbReference type="EMBL" id="RIB25214.1"/>
    </source>
</evidence>
<dbReference type="PANTHER" id="PTHR35385:SF2">
    <property type="entry name" value="PROTEIN B, PUTATIVE-RELATED"/>
    <property type="match status" value="1"/>
</dbReference>
<evidence type="ECO:0008006" key="4">
    <source>
        <dbReference type="Google" id="ProtNLM"/>
    </source>
</evidence>
<protein>
    <recommendedName>
        <fullName evidence="4">SWIM-type domain-containing protein</fullName>
    </recommendedName>
</protein>
<accession>A0A397VRN9</accession>
<proteinExistence type="predicted"/>
<dbReference type="Proteomes" id="UP000266673">
    <property type="component" value="Unassembled WGS sequence"/>
</dbReference>
<dbReference type="OrthoDB" id="2434612at2759"/>
<gene>
    <name evidence="2" type="ORF">C2G38_2166465</name>
</gene>
<keyword evidence="3" id="KW-1185">Reference proteome</keyword>
<dbReference type="EMBL" id="QKWP01000183">
    <property type="protein sequence ID" value="RIB25214.1"/>
    <property type="molecule type" value="Genomic_DNA"/>
</dbReference>
<reference evidence="2 3" key="1">
    <citation type="submission" date="2018-06" db="EMBL/GenBank/DDBJ databases">
        <title>Comparative genomics reveals the genomic features of Rhizophagus irregularis, R. cerebriforme, R. diaphanum and Gigaspora rosea, and their symbiotic lifestyle signature.</title>
        <authorList>
            <person name="Morin E."/>
            <person name="San Clemente H."/>
            <person name="Chen E.C.H."/>
            <person name="De La Providencia I."/>
            <person name="Hainaut M."/>
            <person name="Kuo A."/>
            <person name="Kohler A."/>
            <person name="Murat C."/>
            <person name="Tang N."/>
            <person name="Roy S."/>
            <person name="Loubradou J."/>
            <person name="Henrissat B."/>
            <person name="Grigoriev I.V."/>
            <person name="Corradi N."/>
            <person name="Roux C."/>
            <person name="Martin F.M."/>
        </authorList>
    </citation>
    <scope>NUCLEOTIDE SEQUENCE [LARGE SCALE GENOMIC DNA]</scope>
    <source>
        <strain evidence="2 3">DAOM 194757</strain>
    </source>
</reference>
<sequence>MNMERFYEKRLLEIAHMHPGALRIAKRFLCPGLESVNMYAIRKANIENEYLVPSTKENSDVIYTMNSEIGGFSCSVGMTGASCKHQGAVSVKYHVSTFNFIPSLKPVDHAIFVYIALDYIFENESFYASLHARPTLQSQEVSFDYAKAELSNNVLINKEHEELIDEDKEIEMTSDLNFISFLNEVKSDYQSAGQPLRIALDKFKNRYNTAKSKFISRLSSYLYDLKNNLDPMARLKSGAHIRVQVESIKRCKVKGSTKNKENEMLNPQDIPVRKKRKTGKKEHNLGKNISKNQPN</sequence>